<evidence type="ECO:0000256" key="1">
    <source>
        <dbReference type="SAM" id="MobiDB-lite"/>
    </source>
</evidence>
<sequence length="153" mass="16728">MEHTAEVTGIGVGTSEDGSNVPAVLLAAREEYLPIVITADQARAIQLGLSGEPFERPLTHDLLVEMLTEFGGAVDGIRIDDLADGTFYAKVDVERYDDGEARKFVFDARPSDAIALAVRVDCPITVSDGVLDRAGRDEDEFEPERIDDFDDER</sequence>
<evidence type="ECO:0000259" key="2">
    <source>
        <dbReference type="PROSITE" id="PS51658"/>
    </source>
</evidence>
<evidence type="ECO:0000313" key="6">
    <source>
        <dbReference type="Proteomes" id="UP000253273"/>
    </source>
</evidence>
<accession>A0A345EFX7</accession>
<protein>
    <submittedName>
        <fullName evidence="3">Bifunctional nuclease family protein</fullName>
    </submittedName>
</protein>
<dbReference type="GO" id="GO:0004518">
    <property type="term" value="F:nuclease activity"/>
    <property type="evidence" value="ECO:0007669"/>
    <property type="project" value="InterPro"/>
</dbReference>
<gene>
    <name evidence="4" type="ORF">DU484_15255</name>
    <name evidence="3" type="ORF">DU500_15275</name>
</gene>
<keyword evidence="6" id="KW-1185">Reference proteome</keyword>
<organism evidence="3 6">
    <name type="scientific">Haloplanus rubicundus</name>
    <dbReference type="NCBI Taxonomy" id="1547898"/>
    <lineage>
        <taxon>Archaea</taxon>
        <taxon>Methanobacteriati</taxon>
        <taxon>Methanobacteriota</taxon>
        <taxon>Stenosarchaea group</taxon>
        <taxon>Halobacteria</taxon>
        <taxon>Halobacteriales</taxon>
        <taxon>Haloferacaceae</taxon>
        <taxon>Haloplanus</taxon>
    </lineage>
</organism>
<dbReference type="GeneID" id="37288363"/>
<dbReference type="AlphaFoldDB" id="A0A345E658"/>
<dbReference type="EMBL" id="CP031150">
    <property type="protein sequence ID" value="AXG07680.1"/>
    <property type="molecule type" value="Genomic_DNA"/>
</dbReference>
<feature type="region of interest" description="Disordered" evidence="1">
    <location>
        <begin position="133"/>
        <end position="153"/>
    </location>
</feature>
<dbReference type="OrthoDB" id="30741at2157"/>
<dbReference type="Proteomes" id="UP000253273">
    <property type="component" value="Chromosome"/>
</dbReference>
<dbReference type="PANTHER" id="PTHR15160">
    <property type="entry name" value="VON HIPPEL-LINDAU PROTEIN"/>
    <property type="match status" value="1"/>
</dbReference>
<feature type="compositionally biased region" description="Acidic residues" evidence="1">
    <location>
        <begin position="137"/>
        <end position="153"/>
    </location>
</feature>
<accession>A0A345E658</accession>
<reference evidence="3 6" key="2">
    <citation type="submission" date="2018-07" db="EMBL/GenBank/DDBJ databases">
        <title>Genome sequences of Haloplanus sp. CBA1113.</title>
        <authorList>
            <person name="Kim Y.B."/>
            <person name="Roh S.W."/>
        </authorList>
    </citation>
    <scope>NUCLEOTIDE SEQUENCE [LARGE SCALE GENOMIC DNA]</scope>
    <source>
        <strain evidence="3 6">CBA1113</strain>
    </source>
</reference>
<dbReference type="Proteomes" id="UP000252985">
    <property type="component" value="Chromosome"/>
</dbReference>
<dbReference type="PANTHER" id="PTHR15160:SF1">
    <property type="entry name" value="VON HIPPEL-LINDAU DISEASE TUMOR SUPPRESSOR"/>
    <property type="match status" value="1"/>
</dbReference>
<dbReference type="EMBL" id="CP031148">
    <property type="protein sequence ID" value="AXG11099.1"/>
    <property type="molecule type" value="Genomic_DNA"/>
</dbReference>
<dbReference type="RefSeq" id="WP_114586802.1">
    <property type="nucleotide sequence ID" value="NZ_CP031148.1"/>
</dbReference>
<dbReference type="Pfam" id="PF02577">
    <property type="entry name" value="BFN_dom"/>
    <property type="match status" value="1"/>
</dbReference>
<dbReference type="SUPFAM" id="SSF103256">
    <property type="entry name" value="Hypothetical protein TM0160"/>
    <property type="match status" value="1"/>
</dbReference>
<evidence type="ECO:0000313" key="5">
    <source>
        <dbReference type="Proteomes" id="UP000252985"/>
    </source>
</evidence>
<evidence type="ECO:0000313" key="3">
    <source>
        <dbReference type="EMBL" id="AXG07680.1"/>
    </source>
</evidence>
<name>A0A345E658_9EURY</name>
<proteinExistence type="predicted"/>
<dbReference type="PROSITE" id="PS51658">
    <property type="entry name" value="BFN"/>
    <property type="match status" value="1"/>
</dbReference>
<dbReference type="InterPro" id="IPR036104">
    <property type="entry name" value="BFN_sf"/>
</dbReference>
<reference evidence="4 5" key="1">
    <citation type="submission" date="2018-07" db="EMBL/GenBank/DDBJ databases">
        <title>Genome sequences of Haloplanus sp. CBA1112.</title>
        <authorList>
            <person name="Kim Y.B."/>
            <person name="Roh S.W."/>
        </authorList>
    </citation>
    <scope>NUCLEOTIDE SEQUENCE [LARGE SCALE GENOMIC DNA]</scope>
    <source>
        <strain evidence="4 5">CBA1112</strain>
    </source>
</reference>
<dbReference type="KEGG" id="haj:DU500_15275"/>
<dbReference type="KEGG" id="haq:DU484_15255"/>
<evidence type="ECO:0000313" key="4">
    <source>
        <dbReference type="EMBL" id="AXG11099.1"/>
    </source>
</evidence>
<feature type="domain" description="BFN" evidence="2">
    <location>
        <begin position="2"/>
        <end position="138"/>
    </location>
</feature>
<dbReference type="Gene3D" id="3.10.690.10">
    <property type="entry name" value="Bifunctional nuclease domain"/>
    <property type="match status" value="1"/>
</dbReference>
<dbReference type="InterPro" id="IPR003729">
    <property type="entry name" value="Bi_nuclease_dom"/>
</dbReference>